<evidence type="ECO:0000313" key="7">
    <source>
        <dbReference type="EMBL" id="MBU3065369.1"/>
    </source>
</evidence>
<dbReference type="InterPro" id="IPR000524">
    <property type="entry name" value="Tscrpt_reg_HTH_GntR"/>
</dbReference>
<dbReference type="Gene3D" id="3.40.640.10">
    <property type="entry name" value="Type I PLP-dependent aspartate aminotransferase-like (Major domain)"/>
    <property type="match status" value="1"/>
</dbReference>
<dbReference type="PANTHER" id="PTHR46577:SF1">
    <property type="entry name" value="HTH-TYPE TRANSCRIPTIONAL REGULATORY PROTEIN GABR"/>
    <property type="match status" value="1"/>
</dbReference>
<organism evidence="7 8">
    <name type="scientific">Nocardia albiluteola</name>
    <dbReference type="NCBI Taxonomy" id="2842303"/>
    <lineage>
        <taxon>Bacteria</taxon>
        <taxon>Bacillati</taxon>
        <taxon>Actinomycetota</taxon>
        <taxon>Actinomycetes</taxon>
        <taxon>Mycobacteriales</taxon>
        <taxon>Nocardiaceae</taxon>
        <taxon>Nocardia</taxon>
    </lineage>
</organism>
<dbReference type="Gene3D" id="1.10.10.10">
    <property type="entry name" value="Winged helix-like DNA-binding domain superfamily/Winged helix DNA-binding domain"/>
    <property type="match status" value="1"/>
</dbReference>
<feature type="domain" description="HTH gntR-type" evidence="6">
    <location>
        <begin position="19"/>
        <end position="87"/>
    </location>
</feature>
<dbReference type="Proteomes" id="UP000733379">
    <property type="component" value="Unassembled WGS sequence"/>
</dbReference>
<dbReference type="InterPro" id="IPR015421">
    <property type="entry name" value="PyrdxlP-dep_Trfase_major"/>
</dbReference>
<sequence>MESWTGSASDLLLSWDRALGVRRGIEHALRHAVQCGTLRPGSALPSSRVLAADLGVARNTVAEVYAQLVAEGYLEARAGARTWVRALPPRAADPGDLDYAPTTNHDLTPGRADIGLFPRREWSRATAAALSTVPDAALSYGDPRGAVGLRRALASYLGRARGVVADPADILVCTGTTQAISLLAQLLSTGDSVAIEDPTLPSNRLTFERAGYHIHHLPVDAEGADTTRLRDTDAMALLTPAHQFPLGVALSAERRLAAVRWAERTGGTIVEDDYDGDLRFDQEPIGALQGLAPEHVVYIGTASKILAPGLRLAWMVVPRRLRHRLTEVKSFADRQSGVIDQLSLAHLIDTGALDRHRRKARNHYRARRAQLLETLDSLDTPVSGIAAGLHAVIDLGTLARERAALDAAQHNGLIIYPLGIFAHESRVRPALVAGYGTPPQHAYRHTLELLRKSLLA</sequence>
<dbReference type="SUPFAM" id="SSF53383">
    <property type="entry name" value="PLP-dependent transferases"/>
    <property type="match status" value="1"/>
</dbReference>
<dbReference type="PRINTS" id="PR00035">
    <property type="entry name" value="HTHGNTR"/>
</dbReference>
<keyword evidence="2" id="KW-0663">Pyridoxal phosphate</keyword>
<accession>A0ABS6B872</accession>
<evidence type="ECO:0000256" key="5">
    <source>
        <dbReference type="ARBA" id="ARBA00023163"/>
    </source>
</evidence>
<dbReference type="InterPro" id="IPR004839">
    <property type="entry name" value="Aminotransferase_I/II_large"/>
</dbReference>
<name>A0ABS6B872_9NOCA</name>
<dbReference type="InterPro" id="IPR051446">
    <property type="entry name" value="HTH_trans_reg/aminotransferase"/>
</dbReference>
<dbReference type="PROSITE" id="PS50949">
    <property type="entry name" value="HTH_GNTR"/>
    <property type="match status" value="1"/>
</dbReference>
<dbReference type="CDD" id="cd07377">
    <property type="entry name" value="WHTH_GntR"/>
    <property type="match status" value="1"/>
</dbReference>
<proteinExistence type="inferred from homology"/>
<evidence type="ECO:0000259" key="6">
    <source>
        <dbReference type="PROSITE" id="PS50949"/>
    </source>
</evidence>
<keyword evidence="3" id="KW-0805">Transcription regulation</keyword>
<evidence type="ECO:0000256" key="4">
    <source>
        <dbReference type="ARBA" id="ARBA00023125"/>
    </source>
</evidence>
<evidence type="ECO:0000256" key="2">
    <source>
        <dbReference type="ARBA" id="ARBA00022898"/>
    </source>
</evidence>
<dbReference type="PANTHER" id="PTHR46577">
    <property type="entry name" value="HTH-TYPE TRANSCRIPTIONAL REGULATORY PROTEIN GABR"/>
    <property type="match status" value="1"/>
</dbReference>
<dbReference type="InterPro" id="IPR015424">
    <property type="entry name" value="PyrdxlP-dep_Trfase"/>
</dbReference>
<protein>
    <submittedName>
        <fullName evidence="7">PLP-dependent aminotransferase family protein</fullName>
    </submittedName>
</protein>
<gene>
    <name evidence="7" type="ORF">KO481_28055</name>
</gene>
<evidence type="ECO:0000256" key="1">
    <source>
        <dbReference type="ARBA" id="ARBA00005384"/>
    </source>
</evidence>
<dbReference type="EMBL" id="JAHKNI010000010">
    <property type="protein sequence ID" value="MBU3065369.1"/>
    <property type="molecule type" value="Genomic_DNA"/>
</dbReference>
<dbReference type="CDD" id="cd00609">
    <property type="entry name" value="AAT_like"/>
    <property type="match status" value="1"/>
</dbReference>
<keyword evidence="7" id="KW-0032">Aminotransferase</keyword>
<comment type="caution">
    <text evidence="7">The sequence shown here is derived from an EMBL/GenBank/DDBJ whole genome shotgun (WGS) entry which is preliminary data.</text>
</comment>
<dbReference type="SMART" id="SM00345">
    <property type="entry name" value="HTH_GNTR"/>
    <property type="match status" value="1"/>
</dbReference>
<keyword evidence="8" id="KW-1185">Reference proteome</keyword>
<dbReference type="GO" id="GO:0008483">
    <property type="term" value="F:transaminase activity"/>
    <property type="evidence" value="ECO:0007669"/>
    <property type="project" value="UniProtKB-KW"/>
</dbReference>
<keyword evidence="5" id="KW-0804">Transcription</keyword>
<keyword evidence="7" id="KW-0808">Transferase</keyword>
<dbReference type="Pfam" id="PF00155">
    <property type="entry name" value="Aminotran_1_2"/>
    <property type="match status" value="1"/>
</dbReference>
<keyword evidence="4" id="KW-0238">DNA-binding</keyword>
<reference evidence="7 8" key="1">
    <citation type="submission" date="2021-06" db="EMBL/GenBank/DDBJ databases">
        <title>Actinomycetes sequencing.</title>
        <authorList>
            <person name="Shan Q."/>
        </authorList>
    </citation>
    <scope>NUCLEOTIDE SEQUENCE [LARGE SCALE GENOMIC DNA]</scope>
    <source>
        <strain evidence="7 8">NEAU-G5</strain>
    </source>
</reference>
<dbReference type="InterPro" id="IPR036390">
    <property type="entry name" value="WH_DNA-bd_sf"/>
</dbReference>
<dbReference type="InterPro" id="IPR036388">
    <property type="entry name" value="WH-like_DNA-bd_sf"/>
</dbReference>
<evidence type="ECO:0000256" key="3">
    <source>
        <dbReference type="ARBA" id="ARBA00023015"/>
    </source>
</evidence>
<dbReference type="Pfam" id="PF00392">
    <property type="entry name" value="GntR"/>
    <property type="match status" value="1"/>
</dbReference>
<dbReference type="RefSeq" id="WP_215921452.1">
    <property type="nucleotide sequence ID" value="NZ_JAHKNI010000010.1"/>
</dbReference>
<evidence type="ECO:0000313" key="8">
    <source>
        <dbReference type="Proteomes" id="UP000733379"/>
    </source>
</evidence>
<comment type="similarity">
    <text evidence="1">In the C-terminal section; belongs to the class-I pyridoxal-phosphate-dependent aminotransferase family.</text>
</comment>
<dbReference type="SUPFAM" id="SSF46785">
    <property type="entry name" value="Winged helix' DNA-binding domain"/>
    <property type="match status" value="1"/>
</dbReference>